<evidence type="ECO:0000259" key="7">
    <source>
        <dbReference type="PROSITE" id="PS50850"/>
    </source>
</evidence>
<keyword evidence="4 6" id="KW-1133">Transmembrane helix</keyword>
<name>A0ABS5A4D6_9PSEU</name>
<dbReference type="Pfam" id="PF07690">
    <property type="entry name" value="MFS_1"/>
    <property type="match status" value="1"/>
</dbReference>
<evidence type="ECO:0000313" key="9">
    <source>
        <dbReference type="Proteomes" id="UP001519363"/>
    </source>
</evidence>
<feature type="transmembrane region" description="Helical" evidence="6">
    <location>
        <begin position="20"/>
        <end position="40"/>
    </location>
</feature>
<keyword evidence="2" id="KW-1003">Cell membrane</keyword>
<dbReference type="CDD" id="cd06173">
    <property type="entry name" value="MFS_MefA_like"/>
    <property type="match status" value="1"/>
</dbReference>
<feature type="transmembrane region" description="Helical" evidence="6">
    <location>
        <begin position="52"/>
        <end position="71"/>
    </location>
</feature>
<dbReference type="PANTHER" id="PTHR23513:SF11">
    <property type="entry name" value="STAPHYLOFERRIN A TRANSPORTER"/>
    <property type="match status" value="1"/>
</dbReference>
<feature type="domain" description="Major facilitator superfamily (MFS) profile" evidence="7">
    <location>
        <begin position="14"/>
        <end position="397"/>
    </location>
</feature>
<dbReference type="SUPFAM" id="SSF103473">
    <property type="entry name" value="MFS general substrate transporter"/>
    <property type="match status" value="1"/>
</dbReference>
<keyword evidence="3 6" id="KW-0812">Transmembrane</keyword>
<dbReference type="EMBL" id="JAGIOO010000001">
    <property type="protein sequence ID" value="MBP2471440.1"/>
    <property type="molecule type" value="Genomic_DNA"/>
</dbReference>
<keyword evidence="9" id="KW-1185">Reference proteome</keyword>
<evidence type="ECO:0000256" key="2">
    <source>
        <dbReference type="ARBA" id="ARBA00022475"/>
    </source>
</evidence>
<feature type="transmembrane region" description="Helical" evidence="6">
    <location>
        <begin position="309"/>
        <end position="328"/>
    </location>
</feature>
<accession>A0ABS5A4D6</accession>
<dbReference type="Proteomes" id="UP001519363">
    <property type="component" value="Unassembled WGS sequence"/>
</dbReference>
<dbReference type="PROSITE" id="PS50850">
    <property type="entry name" value="MFS"/>
    <property type="match status" value="1"/>
</dbReference>
<gene>
    <name evidence="8" type="ORF">JOF53_000312</name>
</gene>
<feature type="transmembrane region" description="Helical" evidence="6">
    <location>
        <begin position="283"/>
        <end position="303"/>
    </location>
</feature>
<dbReference type="InterPro" id="IPR020846">
    <property type="entry name" value="MFS_dom"/>
</dbReference>
<dbReference type="RefSeq" id="WP_086788865.1">
    <property type="nucleotide sequence ID" value="NZ_JAGIOO010000001.1"/>
</dbReference>
<evidence type="ECO:0000256" key="3">
    <source>
        <dbReference type="ARBA" id="ARBA00022692"/>
    </source>
</evidence>
<feature type="transmembrane region" description="Helical" evidence="6">
    <location>
        <begin position="149"/>
        <end position="167"/>
    </location>
</feature>
<protein>
    <submittedName>
        <fullName evidence="8">MFS family permease</fullName>
    </submittedName>
</protein>
<evidence type="ECO:0000256" key="1">
    <source>
        <dbReference type="ARBA" id="ARBA00004651"/>
    </source>
</evidence>
<organism evidence="8 9">
    <name type="scientific">Crossiella equi</name>
    <dbReference type="NCBI Taxonomy" id="130796"/>
    <lineage>
        <taxon>Bacteria</taxon>
        <taxon>Bacillati</taxon>
        <taxon>Actinomycetota</taxon>
        <taxon>Actinomycetes</taxon>
        <taxon>Pseudonocardiales</taxon>
        <taxon>Pseudonocardiaceae</taxon>
        <taxon>Crossiella</taxon>
    </lineage>
</organism>
<keyword evidence="5 6" id="KW-0472">Membrane</keyword>
<feature type="transmembrane region" description="Helical" evidence="6">
    <location>
        <begin position="255"/>
        <end position="276"/>
    </location>
</feature>
<dbReference type="PANTHER" id="PTHR23513">
    <property type="entry name" value="INTEGRAL MEMBRANE EFFLUX PROTEIN-RELATED"/>
    <property type="match status" value="1"/>
</dbReference>
<reference evidence="8 9" key="1">
    <citation type="submission" date="2021-03" db="EMBL/GenBank/DDBJ databases">
        <title>Sequencing the genomes of 1000 actinobacteria strains.</title>
        <authorList>
            <person name="Klenk H.-P."/>
        </authorList>
    </citation>
    <scope>NUCLEOTIDE SEQUENCE [LARGE SCALE GENOMIC DNA]</scope>
    <source>
        <strain evidence="8 9">DSM 44580</strain>
    </source>
</reference>
<evidence type="ECO:0000256" key="5">
    <source>
        <dbReference type="ARBA" id="ARBA00023136"/>
    </source>
</evidence>
<evidence type="ECO:0000256" key="4">
    <source>
        <dbReference type="ARBA" id="ARBA00022989"/>
    </source>
</evidence>
<feature type="transmembrane region" description="Helical" evidence="6">
    <location>
        <begin position="221"/>
        <end position="243"/>
    </location>
</feature>
<proteinExistence type="predicted"/>
<sequence>MSWAESLRPFREHNFRMHYAASLVSWLGDGLMAVALTFAVLDAGGSATDVGLVLAAKSVGLLVTLAFGGVIGDRLPRRAVMVAADLARVAGQGAVAVSVLTGHIALWQFVAAQLVHGAATALFNPASSGMVPQVVPAELYQQANALRGMSNSTAILAGPALGGILVAAVGSGWALVVDAATFAVSALFLCAIKAPPSTPKPRNGLWRDLSEGWTEFRSRPWLWLLVLYASLSNMLFAAFLVLGPTLAHGEDGGPQSWGLVLSAFGLGSILGGVVALRAHPHRPLFFAVLASGAFALPPLGLAAGVPHPVLLALALVGGVGLAVFNIAWKTTVQHQVPSSALSRVSAYEGIALNACQPIGQATAGPAAALLGVLPLLWLAGAVQVVTIVGMALAPSIRAVTAPAPEEVSPAARSR</sequence>
<dbReference type="InterPro" id="IPR036259">
    <property type="entry name" value="MFS_trans_sf"/>
</dbReference>
<dbReference type="Gene3D" id="1.20.1250.20">
    <property type="entry name" value="MFS general substrate transporter like domains"/>
    <property type="match status" value="1"/>
</dbReference>
<dbReference type="InterPro" id="IPR011701">
    <property type="entry name" value="MFS"/>
</dbReference>
<evidence type="ECO:0000313" key="8">
    <source>
        <dbReference type="EMBL" id="MBP2471440.1"/>
    </source>
</evidence>
<evidence type="ECO:0000256" key="6">
    <source>
        <dbReference type="SAM" id="Phobius"/>
    </source>
</evidence>
<comment type="caution">
    <text evidence="8">The sequence shown here is derived from an EMBL/GenBank/DDBJ whole genome shotgun (WGS) entry which is preliminary data.</text>
</comment>
<comment type="subcellular location">
    <subcellularLocation>
        <location evidence="1">Cell membrane</location>
        <topology evidence="1">Multi-pass membrane protein</topology>
    </subcellularLocation>
</comment>